<accession>A0A418YRH2</accession>
<dbReference type="AlphaFoldDB" id="A0A418YRH2"/>
<reference evidence="1 2" key="1">
    <citation type="submission" date="2018-08" db="EMBL/GenBank/DDBJ databases">
        <title>Sphingobium sp. EO9.</title>
        <authorList>
            <person name="Park Y."/>
            <person name="Kim K.H."/>
            <person name="Jeon C.O."/>
        </authorList>
    </citation>
    <scope>NUCLEOTIDE SEQUENCE [LARGE SCALE GENOMIC DNA]</scope>
    <source>
        <strain evidence="1 2">EO9</strain>
    </source>
</reference>
<comment type="caution">
    <text evidence="1">The sequence shown here is derived from an EMBL/GenBank/DDBJ whole genome shotgun (WGS) entry which is preliminary data.</text>
</comment>
<gene>
    <name evidence="1" type="ORF">D0Z70_13880</name>
</gene>
<dbReference type="EMBL" id="QVRA01000011">
    <property type="protein sequence ID" value="RJG54216.1"/>
    <property type="molecule type" value="Genomic_DNA"/>
</dbReference>
<name>A0A418YRH2_9SPHN</name>
<protein>
    <submittedName>
        <fullName evidence="1">Uncharacterized protein</fullName>
    </submittedName>
</protein>
<sequence>MLLSYEDFRSFFEARGIAEADGRAQLEIFEQMLDPFVINGLEGKDLGADVDLDSDTDLIALEWGHIAQLDFNAAATDEMAGKKET</sequence>
<dbReference type="Proteomes" id="UP000283469">
    <property type="component" value="Unassembled WGS sequence"/>
</dbReference>
<dbReference type="RefSeq" id="WP_119747377.1">
    <property type="nucleotide sequence ID" value="NZ_QVRA01000011.1"/>
</dbReference>
<evidence type="ECO:0000313" key="1">
    <source>
        <dbReference type="EMBL" id="RJG54216.1"/>
    </source>
</evidence>
<proteinExistence type="predicted"/>
<organism evidence="1 2">
    <name type="scientific">Sphingobium terrigena</name>
    <dbReference type="NCBI Taxonomy" id="2304063"/>
    <lineage>
        <taxon>Bacteria</taxon>
        <taxon>Pseudomonadati</taxon>
        <taxon>Pseudomonadota</taxon>
        <taxon>Alphaproteobacteria</taxon>
        <taxon>Sphingomonadales</taxon>
        <taxon>Sphingomonadaceae</taxon>
        <taxon>Sphingobium</taxon>
    </lineage>
</organism>
<evidence type="ECO:0000313" key="2">
    <source>
        <dbReference type="Proteomes" id="UP000283469"/>
    </source>
</evidence>
<keyword evidence="2" id="KW-1185">Reference proteome</keyword>